<feature type="domain" description="TonB-dependent receptor-like beta-barrel" evidence="13">
    <location>
        <begin position="257"/>
        <end position="661"/>
    </location>
</feature>
<dbReference type="PANTHER" id="PTHR30069:SF29">
    <property type="entry name" value="HEMOGLOBIN AND HEMOGLOBIN-HAPTOGLOBIN-BINDING PROTEIN 1-RELATED"/>
    <property type="match status" value="1"/>
</dbReference>
<dbReference type="RefSeq" id="WP_248432920.1">
    <property type="nucleotide sequence ID" value="NZ_CP096205.1"/>
</dbReference>
<evidence type="ECO:0000256" key="7">
    <source>
        <dbReference type="ARBA" id="ARBA00023136"/>
    </source>
</evidence>
<dbReference type="Gene3D" id="2.170.130.10">
    <property type="entry name" value="TonB-dependent receptor, plug domain"/>
    <property type="match status" value="1"/>
</dbReference>
<feature type="domain" description="TonB-dependent receptor plug" evidence="14">
    <location>
        <begin position="44"/>
        <end position="150"/>
    </location>
</feature>
<dbReference type="Proteomes" id="UP000830583">
    <property type="component" value="Chromosome"/>
</dbReference>
<comment type="subcellular location">
    <subcellularLocation>
        <location evidence="1 10">Cell outer membrane</location>
        <topology evidence="1 10">Multi-pass membrane protein</topology>
    </subcellularLocation>
</comment>
<proteinExistence type="inferred from homology"/>
<evidence type="ECO:0000313" key="16">
    <source>
        <dbReference type="Proteomes" id="UP000830583"/>
    </source>
</evidence>
<keyword evidence="16" id="KW-1185">Reference proteome</keyword>
<feature type="chain" id="PRO_5045228368" evidence="12">
    <location>
        <begin position="19"/>
        <end position="702"/>
    </location>
</feature>
<evidence type="ECO:0000256" key="10">
    <source>
        <dbReference type="PROSITE-ProRule" id="PRU01360"/>
    </source>
</evidence>
<dbReference type="Gene3D" id="2.40.170.20">
    <property type="entry name" value="TonB-dependent receptor, beta-barrel domain"/>
    <property type="match status" value="1"/>
</dbReference>
<dbReference type="InterPro" id="IPR039426">
    <property type="entry name" value="TonB-dep_rcpt-like"/>
</dbReference>
<keyword evidence="5 12" id="KW-0732">Signal</keyword>
<evidence type="ECO:0000256" key="2">
    <source>
        <dbReference type="ARBA" id="ARBA00022448"/>
    </source>
</evidence>
<protein>
    <submittedName>
        <fullName evidence="15">TonB-dependent receptor</fullName>
    </submittedName>
</protein>
<dbReference type="InterPro" id="IPR037066">
    <property type="entry name" value="Plug_dom_sf"/>
</dbReference>
<evidence type="ECO:0000259" key="13">
    <source>
        <dbReference type="Pfam" id="PF00593"/>
    </source>
</evidence>
<keyword evidence="9 10" id="KW-0998">Cell outer membrane</keyword>
<evidence type="ECO:0000256" key="6">
    <source>
        <dbReference type="ARBA" id="ARBA00023077"/>
    </source>
</evidence>
<keyword evidence="8 15" id="KW-0675">Receptor</keyword>
<evidence type="ECO:0000256" key="4">
    <source>
        <dbReference type="ARBA" id="ARBA00022692"/>
    </source>
</evidence>
<organism evidence="15 16">
    <name type="scientific">Flavobacterium azooxidireducens</name>
    <dbReference type="NCBI Taxonomy" id="1871076"/>
    <lineage>
        <taxon>Bacteria</taxon>
        <taxon>Pseudomonadati</taxon>
        <taxon>Bacteroidota</taxon>
        <taxon>Flavobacteriia</taxon>
        <taxon>Flavobacteriales</taxon>
        <taxon>Flavobacteriaceae</taxon>
        <taxon>Flavobacterium</taxon>
    </lineage>
</organism>
<sequence>MKNLIPILFFLYASSSWAQVVDTTKTIALADVVVTGQFEPQSLKKSVHNVRVITSQDIKNLAANNLGDVLNQYLNITVRPSSSTGRSTVSMFGLDAQYFKILVDNIPLVNEAGFGNNVDLSQINLNDIERIEIIEGSMGVTHGANAVSGILNIITKKSNTHKWAISTTLQEETIGNEYEWFDKGRHIQNLKVAHNISENWFASIGMNRNDFQGFLNDQKGKNHSENDGQRGYRWLPKEQWNSTALVSFRKGNFQAFYKFEYLDEQVDFFNSVVQSGFSSQLGAYKYGDDIRYFTNRFYHHLNAVGKLFSKVNYNISVSHQLQERLFEEFRYNISARNEMNNNEFKDQSMEVFYSIGNFSNFFNNDKFDLQLGYELVNNYGFSLIEGENNTTKTIRERIDNYDIFAVSEVKLSSTFSLRPGARYSFQSKFDNQYALSLGARQLFKDNLEMRASIGKSFRTPNFEEMFNEMIFSGHFFVGNENLTPEISTSYEASLKKRFSVGSDVAVSTNLIASFMDIKDRIDMALIGFDETTNNPMYQYININKYNMWNVSTNNQLEYNQWRFNLGASLVGISRLIDDGEFTSDDKYLYSFNLNSSVSYNIKKWNTIASLYYKFTGKTQQFVAGQQGYTLSDIESYNWLDASIQKNFLDDKLELTIGARNLFNITDINQTNLNQGGGHSVSSQILLAYGTSYFTKLTYNLNF</sequence>
<evidence type="ECO:0000256" key="1">
    <source>
        <dbReference type="ARBA" id="ARBA00004571"/>
    </source>
</evidence>
<dbReference type="Pfam" id="PF00593">
    <property type="entry name" value="TonB_dep_Rec_b-barrel"/>
    <property type="match status" value="1"/>
</dbReference>
<keyword evidence="2 10" id="KW-0813">Transport</keyword>
<dbReference type="EMBL" id="CP096205">
    <property type="protein sequence ID" value="UPQ77988.1"/>
    <property type="molecule type" value="Genomic_DNA"/>
</dbReference>
<evidence type="ECO:0000256" key="8">
    <source>
        <dbReference type="ARBA" id="ARBA00023170"/>
    </source>
</evidence>
<keyword evidence="4 10" id="KW-0812">Transmembrane</keyword>
<evidence type="ECO:0000256" key="9">
    <source>
        <dbReference type="ARBA" id="ARBA00023237"/>
    </source>
</evidence>
<evidence type="ECO:0000256" key="12">
    <source>
        <dbReference type="SAM" id="SignalP"/>
    </source>
</evidence>
<keyword evidence="7 10" id="KW-0472">Membrane</keyword>
<dbReference type="InterPro" id="IPR000531">
    <property type="entry name" value="Beta-barrel_TonB"/>
</dbReference>
<keyword evidence="3 10" id="KW-1134">Transmembrane beta strand</keyword>
<comment type="similarity">
    <text evidence="10 11">Belongs to the TonB-dependent receptor family.</text>
</comment>
<dbReference type="PANTHER" id="PTHR30069">
    <property type="entry name" value="TONB-DEPENDENT OUTER MEMBRANE RECEPTOR"/>
    <property type="match status" value="1"/>
</dbReference>
<dbReference type="InterPro" id="IPR036942">
    <property type="entry name" value="Beta-barrel_TonB_sf"/>
</dbReference>
<evidence type="ECO:0000313" key="15">
    <source>
        <dbReference type="EMBL" id="UPQ77988.1"/>
    </source>
</evidence>
<evidence type="ECO:0000259" key="14">
    <source>
        <dbReference type="Pfam" id="PF07715"/>
    </source>
</evidence>
<evidence type="ECO:0000256" key="3">
    <source>
        <dbReference type="ARBA" id="ARBA00022452"/>
    </source>
</evidence>
<evidence type="ECO:0000256" key="5">
    <source>
        <dbReference type="ARBA" id="ARBA00022729"/>
    </source>
</evidence>
<dbReference type="Pfam" id="PF07715">
    <property type="entry name" value="Plug"/>
    <property type="match status" value="1"/>
</dbReference>
<gene>
    <name evidence="15" type="ORF">M0M57_10120</name>
</gene>
<dbReference type="PROSITE" id="PS52016">
    <property type="entry name" value="TONB_DEPENDENT_REC_3"/>
    <property type="match status" value="1"/>
</dbReference>
<name>A0ABY4KB15_9FLAO</name>
<feature type="signal peptide" evidence="12">
    <location>
        <begin position="1"/>
        <end position="18"/>
    </location>
</feature>
<dbReference type="SUPFAM" id="SSF56935">
    <property type="entry name" value="Porins"/>
    <property type="match status" value="1"/>
</dbReference>
<keyword evidence="6 11" id="KW-0798">TonB box</keyword>
<accession>A0ABY4KB15</accession>
<dbReference type="InterPro" id="IPR012910">
    <property type="entry name" value="Plug_dom"/>
</dbReference>
<evidence type="ECO:0000256" key="11">
    <source>
        <dbReference type="RuleBase" id="RU003357"/>
    </source>
</evidence>
<reference evidence="15" key="1">
    <citation type="submission" date="2022-04" db="EMBL/GenBank/DDBJ databases">
        <title>Consumption of N2O by Flavobacterium azooxidireducens sp. nov. isolated from Decomposing Leaf Litter of Phragmites australis (Cav.).</title>
        <authorList>
            <person name="Behrendt U."/>
            <person name="Spanner T."/>
            <person name="Augustin J."/>
            <person name="Horn M.A."/>
            <person name="Kolb S."/>
            <person name="Ulrich A."/>
        </authorList>
    </citation>
    <scope>NUCLEOTIDE SEQUENCE</scope>
    <source>
        <strain evidence="15">IGB 4-14</strain>
    </source>
</reference>